<gene>
    <name evidence="1" type="ORF">JIN82_11415</name>
</gene>
<accession>A0A8J7SIY2</accession>
<keyword evidence="2" id="KW-1185">Reference proteome</keyword>
<protein>
    <recommendedName>
        <fullName evidence="3">Sulfatase N-terminal domain-containing protein</fullName>
    </recommendedName>
</protein>
<evidence type="ECO:0000313" key="1">
    <source>
        <dbReference type="EMBL" id="MBK1791760.1"/>
    </source>
</evidence>
<dbReference type="RefSeq" id="WP_200311779.1">
    <property type="nucleotide sequence ID" value="NZ_JAENIM010000041.1"/>
</dbReference>
<dbReference type="Proteomes" id="UP000624703">
    <property type="component" value="Unassembled WGS sequence"/>
</dbReference>
<comment type="caution">
    <text evidence="1">The sequence shown here is derived from an EMBL/GenBank/DDBJ whole genome shotgun (WGS) entry which is preliminary data.</text>
</comment>
<sequence length="614" mass="68297">MQTNNTLKGVLGILCVSCKDYLMLARQAWFIISIFMTYMGSSLAVHSENQQPDITIIWIDGSAAANNSATAVDSEKLAAHLPQIYSGDIYFSPGASASLCALLTGNESLIHGVISDADWRRRPALVTHPLASSLNAYHSQFYGIWPFGKCAPFSPADFGFASASYQPDENPNSIANWWHESQLDDASKREAETSSLLNISNQWSEPSSISAANFMANASRLIDKHPANRSPLFTLIKPMIANSTRQQTAGLRKQNTSQLENATVQLANTLAKRQSQRAQILVVAQVNPTAQLVHRGFTKTLTYFPGKLTIFGQTEYAQPFPKQDNLTDHQLYAYLLKISQSSTQASAVQWDRSLAYSHLANWPEDAQVEQERFRGSVVSNKQLALINGIDLYPADQPESWFDEKSSPLAMTDHPAEFQYLITQQSAWWAAARQAIHNPRPFTVGADNEKTTTLTADQWSESVFKDGQKNSPEHQGLQTQQQLVELLRSIQLERHRRHIPSTSGGWSIDVKQAGNYELTTYLLPQSLSGHADFQRLAGLRAGQMTVQIGSRRMNLIIHEGASRITSQMDLDPGIFHLECVFTHQLGADKLLGAPFIEIKRLGEKKVDITPEMLKQ</sequence>
<reference evidence="1" key="1">
    <citation type="submission" date="2021-01" db="EMBL/GenBank/DDBJ databases">
        <title>Modified the classification status of verrucomicrobia.</title>
        <authorList>
            <person name="Feng X."/>
        </authorList>
    </citation>
    <scope>NUCLEOTIDE SEQUENCE</scope>
    <source>
        <strain evidence="1">_KCTC 22039</strain>
    </source>
</reference>
<organism evidence="1 2">
    <name type="scientific">Persicirhabdus sediminis</name>
    <dbReference type="NCBI Taxonomy" id="454144"/>
    <lineage>
        <taxon>Bacteria</taxon>
        <taxon>Pseudomonadati</taxon>
        <taxon>Verrucomicrobiota</taxon>
        <taxon>Verrucomicrobiia</taxon>
        <taxon>Verrucomicrobiales</taxon>
        <taxon>Verrucomicrobiaceae</taxon>
        <taxon>Persicirhabdus</taxon>
    </lineage>
</organism>
<dbReference type="AlphaFoldDB" id="A0A8J7SIY2"/>
<evidence type="ECO:0008006" key="3">
    <source>
        <dbReference type="Google" id="ProtNLM"/>
    </source>
</evidence>
<proteinExistence type="predicted"/>
<name>A0A8J7SIY2_9BACT</name>
<evidence type="ECO:0000313" key="2">
    <source>
        <dbReference type="Proteomes" id="UP000624703"/>
    </source>
</evidence>
<dbReference type="EMBL" id="JAENIM010000041">
    <property type="protein sequence ID" value="MBK1791760.1"/>
    <property type="molecule type" value="Genomic_DNA"/>
</dbReference>